<accession>A0A4S3JH24</accession>
<sequence>MLELNIFDGKWTLVWGHIDDVLFPLNDGRWNWGPFSILCGRSLSCDQIMDDNERWTASAVT</sequence>
<dbReference type="Proteomes" id="UP000308092">
    <property type="component" value="Unassembled WGS sequence"/>
</dbReference>
<protein>
    <submittedName>
        <fullName evidence="1">Uncharacterized protein</fullName>
    </submittedName>
</protein>
<dbReference type="EMBL" id="SOSA01000247">
    <property type="protein sequence ID" value="THC93748.1"/>
    <property type="molecule type" value="Genomic_DNA"/>
</dbReference>
<name>A0A4S3JH24_9EURO</name>
<gene>
    <name evidence="1" type="ORF">EYZ11_006788</name>
</gene>
<evidence type="ECO:0000313" key="1">
    <source>
        <dbReference type="EMBL" id="THC93748.1"/>
    </source>
</evidence>
<dbReference type="AlphaFoldDB" id="A0A4S3JH24"/>
<reference evidence="1 2" key="1">
    <citation type="submission" date="2019-03" db="EMBL/GenBank/DDBJ databases">
        <title>The genome sequence of a newly discovered highly antifungal drug resistant Aspergillus species, Aspergillus tanneri NIH 1004.</title>
        <authorList>
            <person name="Mounaud S."/>
            <person name="Singh I."/>
            <person name="Joardar V."/>
            <person name="Pakala S."/>
            <person name="Pakala S."/>
            <person name="Venepally P."/>
            <person name="Hoover J."/>
            <person name="Nierman W."/>
            <person name="Chung J."/>
            <person name="Losada L."/>
        </authorList>
    </citation>
    <scope>NUCLEOTIDE SEQUENCE [LARGE SCALE GENOMIC DNA]</scope>
    <source>
        <strain evidence="1 2">NIH1004</strain>
    </source>
</reference>
<organism evidence="1 2">
    <name type="scientific">Aspergillus tanneri</name>
    <dbReference type="NCBI Taxonomy" id="1220188"/>
    <lineage>
        <taxon>Eukaryota</taxon>
        <taxon>Fungi</taxon>
        <taxon>Dikarya</taxon>
        <taxon>Ascomycota</taxon>
        <taxon>Pezizomycotina</taxon>
        <taxon>Eurotiomycetes</taxon>
        <taxon>Eurotiomycetidae</taxon>
        <taxon>Eurotiales</taxon>
        <taxon>Aspergillaceae</taxon>
        <taxon>Aspergillus</taxon>
        <taxon>Aspergillus subgen. Circumdati</taxon>
    </lineage>
</organism>
<evidence type="ECO:0000313" key="2">
    <source>
        <dbReference type="Proteomes" id="UP000308092"/>
    </source>
</evidence>
<keyword evidence="2" id="KW-1185">Reference proteome</keyword>
<proteinExistence type="predicted"/>
<dbReference type="VEuPathDB" id="FungiDB:EYZ11_006788"/>
<comment type="caution">
    <text evidence="1">The sequence shown here is derived from an EMBL/GenBank/DDBJ whole genome shotgun (WGS) entry which is preliminary data.</text>
</comment>